<gene>
    <name evidence="1" type="ORF">L2E82_28397</name>
</gene>
<sequence length="566" mass="61767">MTSNGGREEEFQLVSHVKEEYKEDVNVTAGNKPGSQQSNELQVSKVDGRNPVVVHRNIISLPPQPQQQPQGSLIHWERFLHVESIKVMLVENDDCTRHIVTALLRNCNYEVIEASNGFQAWKILEDLSNHIDIVLTEVVMPSFSGVGLLCKIMSHKTRKNIPVIMMSSHDSMGLVFKCLSKGAVDFLLKPIRKNELKNLWQHVWRRCHSSSGSGSESGTNAQKSVNSKRSDDNISIAGDDDDGGTRDGSDDGSGTQSSWTKQAETSPCDSTCGLVIHSAETPITRDFQGLDEGDVEMGKELETGGSKDSKKIGEFEVVKDSKNILDTDTKVMNESKETLAELSLKRPREVTQVQNGTNVLTHSELSAFTRYNTTSKQDVPGKSSDTPEADLVGPPQVHHIHHHHHVHHYHNIESNQPPDNHEVSGLKNLAAIAPHCGSSNVLGGGGVEGNIGNCSLNGSGSGSKHGSNGQNGSSAAVNLEGKNVESGGGGGLAGKSGGGGENRIDEDKSSQREAALKKFREKRKNRCFQKKVRYQNRKRLAEERPRVRGQFVKQTGQESSSNGEDR</sequence>
<accession>A0ACB9CVI8</accession>
<dbReference type="Proteomes" id="UP001055811">
    <property type="component" value="Linkage Group LG05"/>
</dbReference>
<protein>
    <submittedName>
        <fullName evidence="1">Uncharacterized protein</fullName>
    </submittedName>
</protein>
<organism evidence="1 2">
    <name type="scientific">Cichorium intybus</name>
    <name type="common">Chicory</name>
    <dbReference type="NCBI Taxonomy" id="13427"/>
    <lineage>
        <taxon>Eukaryota</taxon>
        <taxon>Viridiplantae</taxon>
        <taxon>Streptophyta</taxon>
        <taxon>Embryophyta</taxon>
        <taxon>Tracheophyta</taxon>
        <taxon>Spermatophyta</taxon>
        <taxon>Magnoliopsida</taxon>
        <taxon>eudicotyledons</taxon>
        <taxon>Gunneridae</taxon>
        <taxon>Pentapetalae</taxon>
        <taxon>asterids</taxon>
        <taxon>campanulids</taxon>
        <taxon>Asterales</taxon>
        <taxon>Asteraceae</taxon>
        <taxon>Cichorioideae</taxon>
        <taxon>Cichorieae</taxon>
        <taxon>Cichoriinae</taxon>
        <taxon>Cichorium</taxon>
    </lineage>
</organism>
<reference evidence="2" key="1">
    <citation type="journal article" date="2022" name="Mol. Ecol. Resour.">
        <title>The genomes of chicory, endive, great burdock and yacon provide insights into Asteraceae palaeo-polyploidization history and plant inulin production.</title>
        <authorList>
            <person name="Fan W."/>
            <person name="Wang S."/>
            <person name="Wang H."/>
            <person name="Wang A."/>
            <person name="Jiang F."/>
            <person name="Liu H."/>
            <person name="Zhao H."/>
            <person name="Xu D."/>
            <person name="Zhang Y."/>
        </authorList>
    </citation>
    <scope>NUCLEOTIDE SEQUENCE [LARGE SCALE GENOMIC DNA]</scope>
    <source>
        <strain evidence="2">cv. Punajuju</strain>
    </source>
</reference>
<dbReference type="EMBL" id="CM042013">
    <property type="protein sequence ID" value="KAI3738368.1"/>
    <property type="molecule type" value="Genomic_DNA"/>
</dbReference>
<evidence type="ECO:0000313" key="2">
    <source>
        <dbReference type="Proteomes" id="UP001055811"/>
    </source>
</evidence>
<name>A0ACB9CVI8_CICIN</name>
<comment type="caution">
    <text evidence="1">The sequence shown here is derived from an EMBL/GenBank/DDBJ whole genome shotgun (WGS) entry which is preliminary data.</text>
</comment>
<keyword evidence="2" id="KW-1185">Reference proteome</keyword>
<evidence type="ECO:0000313" key="1">
    <source>
        <dbReference type="EMBL" id="KAI3738368.1"/>
    </source>
</evidence>
<proteinExistence type="predicted"/>
<reference evidence="1 2" key="2">
    <citation type="journal article" date="2022" name="Mol. Ecol. Resour.">
        <title>The genomes of chicory, endive, great burdock and yacon provide insights into Asteraceae paleo-polyploidization history and plant inulin production.</title>
        <authorList>
            <person name="Fan W."/>
            <person name="Wang S."/>
            <person name="Wang H."/>
            <person name="Wang A."/>
            <person name="Jiang F."/>
            <person name="Liu H."/>
            <person name="Zhao H."/>
            <person name="Xu D."/>
            <person name="Zhang Y."/>
        </authorList>
    </citation>
    <scope>NUCLEOTIDE SEQUENCE [LARGE SCALE GENOMIC DNA]</scope>
    <source>
        <strain evidence="2">cv. Punajuju</strain>
        <tissue evidence="1">Leaves</tissue>
    </source>
</reference>